<evidence type="ECO:0000259" key="6">
    <source>
        <dbReference type="Pfam" id="PF02852"/>
    </source>
</evidence>
<keyword evidence="4" id="KW-0547">Nucleotide-binding</keyword>
<dbReference type="SUPFAM" id="SSF55424">
    <property type="entry name" value="FAD/NAD-linked reductases, dimerisation (C-terminal) domain"/>
    <property type="match status" value="1"/>
</dbReference>
<dbReference type="InterPro" id="IPR004099">
    <property type="entry name" value="Pyr_nucl-diS_OxRdtase_dimer"/>
</dbReference>
<dbReference type="Proteomes" id="UP000586918">
    <property type="component" value="Unassembled WGS sequence"/>
</dbReference>
<feature type="binding site" evidence="4">
    <location>
        <begin position="179"/>
        <end position="186"/>
    </location>
    <ligand>
        <name>NAD(+)</name>
        <dbReference type="ChEBI" id="CHEBI:57540"/>
    </ligand>
</feature>
<proteinExistence type="inferred from homology"/>
<dbReference type="GO" id="GO:0003955">
    <property type="term" value="F:NAD(P)H dehydrogenase (quinone) activity"/>
    <property type="evidence" value="ECO:0007669"/>
    <property type="project" value="TreeGrafter"/>
</dbReference>
<reference evidence="8 9" key="1">
    <citation type="submission" date="2020-04" db="EMBL/GenBank/DDBJ databases">
        <authorList>
            <person name="Klaysubun C."/>
            <person name="Duangmal K."/>
            <person name="Lipun K."/>
        </authorList>
    </citation>
    <scope>NUCLEOTIDE SEQUENCE [LARGE SCALE GENOMIC DNA]</scope>
    <source>
        <strain evidence="8 9">DSM 45300</strain>
    </source>
</reference>
<feature type="binding site" evidence="4">
    <location>
        <position position="52"/>
    </location>
    <ligand>
        <name>FAD</name>
        <dbReference type="ChEBI" id="CHEBI:57692"/>
    </ligand>
</feature>
<dbReference type="PANTHER" id="PTHR43014">
    <property type="entry name" value="MERCURIC REDUCTASE"/>
    <property type="match status" value="1"/>
</dbReference>
<dbReference type="PANTHER" id="PTHR43014:SF2">
    <property type="entry name" value="MERCURIC REDUCTASE"/>
    <property type="match status" value="1"/>
</dbReference>
<organism evidence="8 9">
    <name type="scientific">Pseudonocardia bannensis</name>
    <dbReference type="NCBI Taxonomy" id="630973"/>
    <lineage>
        <taxon>Bacteria</taxon>
        <taxon>Bacillati</taxon>
        <taxon>Actinomycetota</taxon>
        <taxon>Actinomycetes</taxon>
        <taxon>Pseudonocardiales</taxon>
        <taxon>Pseudonocardiaceae</taxon>
        <taxon>Pseudonocardia</taxon>
    </lineage>
</organism>
<dbReference type="PRINTS" id="PR00411">
    <property type="entry name" value="PNDRDTASEI"/>
</dbReference>
<feature type="binding site" evidence="4">
    <location>
        <position position="269"/>
    </location>
    <ligand>
        <name>NAD(+)</name>
        <dbReference type="ChEBI" id="CHEBI:57540"/>
    </ligand>
</feature>
<dbReference type="GO" id="GO:0050660">
    <property type="term" value="F:flavin adenine dinucleotide binding"/>
    <property type="evidence" value="ECO:0007669"/>
    <property type="project" value="TreeGrafter"/>
</dbReference>
<dbReference type="SUPFAM" id="SSF51905">
    <property type="entry name" value="FAD/NAD(P)-binding domain"/>
    <property type="match status" value="1"/>
</dbReference>
<evidence type="ECO:0000256" key="1">
    <source>
        <dbReference type="ARBA" id="ARBA00007532"/>
    </source>
</evidence>
<comment type="caution">
    <text evidence="8">The sequence shown here is derived from an EMBL/GenBank/DDBJ whole genome shotgun (WGS) entry which is preliminary data.</text>
</comment>
<sequence>METFDVVIIGSGPGAKTVWESLRRGDPGRSIAVVEQGLVGGNCPYLACVPSKTMLRGEHVWGLAAHPEFMPLFLGPEPPETAYRETVKRRDRLVNNRDDAEAAEALVQQRITLYRGHGTLVRPGTVDVAGERIGYRDLVLDTGSVPVIPPITGIGDVPAWTTEEALSTPELPGSMVVLGGGPSGCELTDIFALFGCVVTVVESADRLLPREEPEVAATVTEAFHDLDVRTLPGTTAVRTGPRPHGKAGVYLEVDIGRPIEADRLVLAAGRLPNTTDLGLGEIGVEVRAGSPAPVDDHCRVAGTDHVWAVGDITGINSYTHTAEYQGRIVAANLQGRDAVADYRAIPRTIFTEPGVAAVGHTEATARAVGIQPVIATADLAGTVRAKIDGVSTGYVKLIADPERGTLIGATGVGGRPEEWISQLSTAVRAEIPVPVLADVVHPFPAFSGVLDAPIADLADRVATSRAARVVHA</sequence>
<feature type="disulfide bond" description="Redox-active" evidence="5">
    <location>
        <begin position="43"/>
        <end position="48"/>
    </location>
</feature>
<gene>
    <name evidence="8" type="ORF">HF519_06730</name>
</gene>
<evidence type="ECO:0000256" key="2">
    <source>
        <dbReference type="ARBA" id="ARBA00022630"/>
    </source>
</evidence>
<keyword evidence="3 4" id="KW-0274">FAD</keyword>
<evidence type="ECO:0000256" key="3">
    <source>
        <dbReference type="ARBA" id="ARBA00022827"/>
    </source>
</evidence>
<evidence type="ECO:0000259" key="7">
    <source>
        <dbReference type="Pfam" id="PF07992"/>
    </source>
</evidence>
<dbReference type="Pfam" id="PF02852">
    <property type="entry name" value="Pyr_redox_dim"/>
    <property type="match status" value="1"/>
</dbReference>
<dbReference type="Pfam" id="PF07992">
    <property type="entry name" value="Pyr_redox_2"/>
    <property type="match status" value="1"/>
</dbReference>
<dbReference type="InterPro" id="IPR036188">
    <property type="entry name" value="FAD/NAD-bd_sf"/>
</dbReference>
<keyword evidence="4" id="KW-0520">NAD</keyword>
<protein>
    <submittedName>
        <fullName evidence="8">NAD(P)/FAD-dependent oxidoreductase</fullName>
    </submittedName>
</protein>
<evidence type="ECO:0000313" key="9">
    <source>
        <dbReference type="Proteomes" id="UP000586918"/>
    </source>
</evidence>
<feature type="binding site" evidence="4">
    <location>
        <position position="311"/>
    </location>
    <ligand>
        <name>FAD</name>
        <dbReference type="ChEBI" id="CHEBI:57692"/>
    </ligand>
</feature>
<dbReference type="Gene3D" id="3.30.390.30">
    <property type="match status" value="1"/>
</dbReference>
<feature type="binding site" evidence="4">
    <location>
        <position position="118"/>
    </location>
    <ligand>
        <name>FAD</name>
        <dbReference type="ChEBI" id="CHEBI:57692"/>
    </ligand>
</feature>
<keyword evidence="9" id="KW-1185">Reference proteome</keyword>
<dbReference type="EMBL" id="JAAXKZ010000015">
    <property type="protein sequence ID" value="NMH91290.1"/>
    <property type="molecule type" value="Genomic_DNA"/>
</dbReference>
<evidence type="ECO:0000313" key="8">
    <source>
        <dbReference type="EMBL" id="NMH91290.1"/>
    </source>
</evidence>
<feature type="binding site" evidence="4">
    <location>
        <begin position="142"/>
        <end position="144"/>
    </location>
    <ligand>
        <name>FAD</name>
        <dbReference type="ChEBI" id="CHEBI:57692"/>
    </ligand>
</feature>
<accession>A0A848DF87</accession>
<comment type="similarity">
    <text evidence="1">Belongs to the class-I pyridine nucleotide-disulfide oxidoreductase family.</text>
</comment>
<dbReference type="RefSeq" id="WP_169411190.1">
    <property type="nucleotide sequence ID" value="NZ_JAAXKZ010000015.1"/>
</dbReference>
<dbReference type="AlphaFoldDB" id="A0A848DF87"/>
<feature type="domain" description="FAD/NAD(P)-binding" evidence="7">
    <location>
        <begin position="4"/>
        <end position="326"/>
    </location>
</feature>
<feature type="binding site" evidence="4">
    <location>
        <position position="202"/>
    </location>
    <ligand>
        <name>NAD(+)</name>
        <dbReference type="ChEBI" id="CHEBI:57540"/>
    </ligand>
</feature>
<dbReference type="PRINTS" id="PR00368">
    <property type="entry name" value="FADPNR"/>
</dbReference>
<evidence type="ECO:0000256" key="5">
    <source>
        <dbReference type="PIRSR" id="PIRSR000350-4"/>
    </source>
</evidence>
<keyword evidence="2" id="KW-0285">Flavoprotein</keyword>
<comment type="cofactor">
    <cofactor evidence="4">
        <name>FAD</name>
        <dbReference type="ChEBI" id="CHEBI:57692"/>
    </cofactor>
    <text evidence="4">Binds 1 FAD per subunit.</text>
</comment>
<dbReference type="Gene3D" id="3.50.50.60">
    <property type="entry name" value="FAD/NAD(P)-binding domain"/>
    <property type="match status" value="2"/>
</dbReference>
<dbReference type="InterPro" id="IPR016156">
    <property type="entry name" value="FAD/NAD-linked_Rdtase_dimer_sf"/>
</dbReference>
<dbReference type="PIRSF" id="PIRSF000350">
    <property type="entry name" value="Mercury_reductase_MerA"/>
    <property type="match status" value="1"/>
</dbReference>
<dbReference type="InterPro" id="IPR001100">
    <property type="entry name" value="Pyr_nuc-diS_OxRdtase"/>
</dbReference>
<dbReference type="InterPro" id="IPR023753">
    <property type="entry name" value="FAD/NAD-binding_dom"/>
</dbReference>
<name>A0A848DF87_9PSEU</name>
<feature type="domain" description="Pyridine nucleotide-disulphide oxidoreductase dimerisation" evidence="6">
    <location>
        <begin position="345"/>
        <end position="449"/>
    </location>
</feature>
<evidence type="ECO:0000256" key="4">
    <source>
        <dbReference type="PIRSR" id="PIRSR000350-3"/>
    </source>
</evidence>